<evidence type="ECO:0000313" key="2">
    <source>
        <dbReference type="EMBL" id="MBY8885344.1"/>
    </source>
</evidence>
<dbReference type="InterPro" id="IPR051783">
    <property type="entry name" value="NAD(P)-dependent_oxidoreduct"/>
</dbReference>
<dbReference type="SUPFAM" id="SSF51735">
    <property type="entry name" value="NAD(P)-binding Rossmann-fold domains"/>
    <property type="match status" value="1"/>
</dbReference>
<gene>
    <name evidence="2" type="ORF">K7472_10850</name>
</gene>
<protein>
    <submittedName>
        <fullName evidence="2">NAD(P)-dependent oxidoreductase</fullName>
    </submittedName>
</protein>
<proteinExistence type="predicted"/>
<sequence length="287" mass="30946">MVILVTGATGQVGSRFVPRLLDRVPDGTTVRVLVRDERRAEPFAARGAQVAVGEMRDPAVVRAALKGVDAVVNIAAAFRGVPEEEAWEVNAHAALALGEAAAEAGVGRFVQVSTNLVYGLGRGRPHEEDDASQPGGPLWGAYPASKAEAERTLLALHRERGLDVRVGRLAFVYGDGDPHLSQSTRLAQRWPGCRRLQMVHHADVAQGLLRLLFTEGIAGRAYNIADEAPCTLVELHQLNHTPVPDGLGTQLDDDPWSGIVSVERARRELGFRPVYPTVWTAREAGAL</sequence>
<feature type="domain" description="NAD-dependent epimerase/dehydratase" evidence="1">
    <location>
        <begin position="3"/>
        <end position="223"/>
    </location>
</feature>
<dbReference type="EMBL" id="JAINVZ010000005">
    <property type="protein sequence ID" value="MBY8885344.1"/>
    <property type="molecule type" value="Genomic_DNA"/>
</dbReference>
<evidence type="ECO:0000259" key="1">
    <source>
        <dbReference type="Pfam" id="PF01370"/>
    </source>
</evidence>
<dbReference type="Proteomes" id="UP001198565">
    <property type="component" value="Unassembled WGS sequence"/>
</dbReference>
<dbReference type="RefSeq" id="WP_222976613.1">
    <property type="nucleotide sequence ID" value="NZ_JAINVZ010000005.1"/>
</dbReference>
<reference evidence="2 3" key="1">
    <citation type="submission" date="2021-08" db="EMBL/GenBank/DDBJ databases">
        <title>Streptomyces sp. PTM05 isolated from lichen.</title>
        <authorList>
            <person name="Somphong A."/>
            <person name="Phongsopitanun W."/>
            <person name="Tanasupawat S."/>
        </authorList>
    </citation>
    <scope>NUCLEOTIDE SEQUENCE [LARGE SCALE GENOMIC DNA]</scope>
    <source>
        <strain evidence="2 3">Ptm05</strain>
    </source>
</reference>
<dbReference type="Gene3D" id="3.40.50.720">
    <property type="entry name" value="NAD(P)-binding Rossmann-like Domain"/>
    <property type="match status" value="1"/>
</dbReference>
<comment type="caution">
    <text evidence="2">The sequence shown here is derived from an EMBL/GenBank/DDBJ whole genome shotgun (WGS) entry which is preliminary data.</text>
</comment>
<keyword evidence="3" id="KW-1185">Reference proteome</keyword>
<dbReference type="InterPro" id="IPR036291">
    <property type="entry name" value="NAD(P)-bd_dom_sf"/>
</dbReference>
<dbReference type="PANTHER" id="PTHR48079">
    <property type="entry name" value="PROTEIN YEEZ"/>
    <property type="match status" value="1"/>
</dbReference>
<dbReference type="InterPro" id="IPR001509">
    <property type="entry name" value="Epimerase_deHydtase"/>
</dbReference>
<dbReference type="PANTHER" id="PTHR48079:SF6">
    <property type="entry name" value="NAD(P)-BINDING DOMAIN-CONTAINING PROTEIN-RELATED"/>
    <property type="match status" value="1"/>
</dbReference>
<name>A0ABS7QU62_9ACTN</name>
<accession>A0ABS7QU62</accession>
<dbReference type="Pfam" id="PF01370">
    <property type="entry name" value="Epimerase"/>
    <property type="match status" value="1"/>
</dbReference>
<organism evidence="2 3">
    <name type="scientific">Streptantibioticus parmotrematis</name>
    <dbReference type="NCBI Taxonomy" id="2873249"/>
    <lineage>
        <taxon>Bacteria</taxon>
        <taxon>Bacillati</taxon>
        <taxon>Actinomycetota</taxon>
        <taxon>Actinomycetes</taxon>
        <taxon>Kitasatosporales</taxon>
        <taxon>Streptomycetaceae</taxon>
        <taxon>Streptantibioticus</taxon>
    </lineage>
</organism>
<evidence type="ECO:0000313" key="3">
    <source>
        <dbReference type="Proteomes" id="UP001198565"/>
    </source>
</evidence>